<dbReference type="AlphaFoldDB" id="A0A315W331"/>
<dbReference type="PANTHER" id="PTHR17130:SF14">
    <property type="entry name" value="CYTOCHROME C OXIDASE ASSEMBLY PROTEIN COX16 HOMOLOG, MITOCHONDRIAL"/>
    <property type="match status" value="1"/>
</dbReference>
<organism evidence="11 12">
    <name type="scientific">Gambusia affinis</name>
    <name type="common">Western mosquitofish</name>
    <name type="synonym">Heterandria affinis</name>
    <dbReference type="NCBI Taxonomy" id="33528"/>
    <lineage>
        <taxon>Eukaryota</taxon>
        <taxon>Metazoa</taxon>
        <taxon>Chordata</taxon>
        <taxon>Craniata</taxon>
        <taxon>Vertebrata</taxon>
        <taxon>Euteleostomi</taxon>
        <taxon>Actinopterygii</taxon>
        <taxon>Neopterygii</taxon>
        <taxon>Teleostei</taxon>
        <taxon>Neoteleostei</taxon>
        <taxon>Acanthomorphata</taxon>
        <taxon>Ovalentaria</taxon>
        <taxon>Atherinomorphae</taxon>
        <taxon>Cyprinodontiformes</taxon>
        <taxon>Poeciliidae</taxon>
        <taxon>Poeciliinae</taxon>
        <taxon>Gambusia</taxon>
    </lineage>
</organism>
<keyword evidence="4 10" id="KW-0812">Transmembrane</keyword>
<keyword evidence="6 10" id="KW-1133">Transmembrane helix</keyword>
<evidence type="ECO:0000256" key="6">
    <source>
        <dbReference type="ARBA" id="ARBA00022989"/>
    </source>
</evidence>
<proteinExistence type="inferred from homology"/>
<sequence length="167" mass="18348">MFSWKTLQRNKTVKYGIPMLLLVIGGSFGLREFTQIRYDAQKIRKRLDPSLEAKVNPEKQAVILAEEYEVRDAGDGVMKTAEPVLEVEGDSFGRVEEHPWSPALGGLQGVPGAAAQQSEQNTLRLRPEPTARAHTKITPDSAGARGDGGPDVWSSPTLRLWGSEHSL</sequence>
<accession>A0A315W331</accession>
<keyword evidence="7" id="KW-0496">Mitochondrion</keyword>
<evidence type="ECO:0000256" key="3">
    <source>
        <dbReference type="ARBA" id="ARBA00021814"/>
    </source>
</evidence>
<comment type="similarity">
    <text evidence="2">Belongs to the COX16 family.</text>
</comment>
<name>A0A315W331_GAMAF</name>
<evidence type="ECO:0000256" key="7">
    <source>
        <dbReference type="ARBA" id="ARBA00023128"/>
    </source>
</evidence>
<dbReference type="Proteomes" id="UP000250572">
    <property type="component" value="Unassembled WGS sequence"/>
</dbReference>
<dbReference type="GO" id="GO:0005743">
    <property type="term" value="C:mitochondrial inner membrane"/>
    <property type="evidence" value="ECO:0007669"/>
    <property type="project" value="UniProtKB-SubCell"/>
</dbReference>
<dbReference type="EMBL" id="NHOQ01000541">
    <property type="protein sequence ID" value="PWA29665.1"/>
    <property type="molecule type" value="Genomic_DNA"/>
</dbReference>
<evidence type="ECO:0000256" key="8">
    <source>
        <dbReference type="ARBA" id="ARBA00023136"/>
    </source>
</evidence>
<evidence type="ECO:0000256" key="2">
    <source>
        <dbReference type="ARBA" id="ARBA00008370"/>
    </source>
</evidence>
<dbReference type="PANTHER" id="PTHR17130">
    <property type="entry name" value="MITOCHONDRIAL OUTER MEMBRANE PROTEIN 25"/>
    <property type="match status" value="1"/>
</dbReference>
<keyword evidence="12" id="KW-1185">Reference proteome</keyword>
<evidence type="ECO:0000313" key="12">
    <source>
        <dbReference type="Proteomes" id="UP000250572"/>
    </source>
</evidence>
<comment type="subcellular location">
    <subcellularLocation>
        <location evidence="1">Mitochondrion inner membrane</location>
        <topology evidence="1">Single-pass membrane protein</topology>
    </subcellularLocation>
</comment>
<evidence type="ECO:0000256" key="9">
    <source>
        <dbReference type="SAM" id="MobiDB-lite"/>
    </source>
</evidence>
<protein>
    <recommendedName>
        <fullName evidence="3">Cytochrome c oxidase assembly protein COX16 homolog, mitochondrial</fullName>
    </recommendedName>
</protein>
<reference evidence="11 12" key="1">
    <citation type="journal article" date="2018" name="G3 (Bethesda)">
        <title>A High-Quality Reference Genome for the Invasive Mosquitofish Gambusia affinis Using a Chicago Library.</title>
        <authorList>
            <person name="Hoffberg S.L."/>
            <person name="Troendle N.J."/>
            <person name="Glenn T.C."/>
            <person name="Mahmud O."/>
            <person name="Louha S."/>
            <person name="Chalopin D."/>
            <person name="Bennetzen J.L."/>
            <person name="Mauricio R."/>
        </authorList>
    </citation>
    <scope>NUCLEOTIDE SEQUENCE [LARGE SCALE GENOMIC DNA]</scope>
    <source>
        <strain evidence="11">NE01/NJP1002.9</strain>
        <tissue evidence="11">Muscle</tissue>
    </source>
</reference>
<dbReference type="STRING" id="33528.ENSGAFP00000026943"/>
<evidence type="ECO:0000256" key="10">
    <source>
        <dbReference type="SAM" id="Phobius"/>
    </source>
</evidence>
<evidence type="ECO:0000313" key="11">
    <source>
        <dbReference type="EMBL" id="PWA29665.1"/>
    </source>
</evidence>
<dbReference type="GO" id="GO:0033617">
    <property type="term" value="P:mitochondrial respiratory chain complex IV assembly"/>
    <property type="evidence" value="ECO:0007669"/>
    <property type="project" value="TreeGrafter"/>
</dbReference>
<keyword evidence="8 10" id="KW-0472">Membrane</keyword>
<feature type="region of interest" description="Disordered" evidence="9">
    <location>
        <begin position="133"/>
        <end position="167"/>
    </location>
</feature>
<keyword evidence="5" id="KW-0999">Mitochondrion inner membrane</keyword>
<dbReference type="InterPro" id="IPR020164">
    <property type="entry name" value="Cyt_c_Oxase_assmbl_COX16"/>
</dbReference>
<dbReference type="Pfam" id="PF14138">
    <property type="entry name" value="COX16"/>
    <property type="match status" value="1"/>
</dbReference>
<evidence type="ECO:0000256" key="5">
    <source>
        <dbReference type="ARBA" id="ARBA00022792"/>
    </source>
</evidence>
<evidence type="ECO:0000256" key="4">
    <source>
        <dbReference type="ARBA" id="ARBA00022692"/>
    </source>
</evidence>
<evidence type="ECO:0000256" key="1">
    <source>
        <dbReference type="ARBA" id="ARBA00004434"/>
    </source>
</evidence>
<feature type="transmembrane region" description="Helical" evidence="10">
    <location>
        <begin position="12"/>
        <end position="30"/>
    </location>
</feature>
<comment type="caution">
    <text evidence="11">The sequence shown here is derived from an EMBL/GenBank/DDBJ whole genome shotgun (WGS) entry which is preliminary data.</text>
</comment>
<gene>
    <name evidence="11" type="ORF">CCH79_00007899</name>
</gene>